<reference evidence="1" key="1">
    <citation type="journal article" date="2014" name="Int. J. Syst. Evol. Microbiol.">
        <title>Complete genome sequence of Corynebacterium casei LMG S-19264T (=DSM 44701T), isolated from a smear-ripened cheese.</title>
        <authorList>
            <consortium name="US DOE Joint Genome Institute (JGI-PGF)"/>
            <person name="Walter F."/>
            <person name="Albersmeier A."/>
            <person name="Kalinowski J."/>
            <person name="Ruckert C."/>
        </authorList>
    </citation>
    <scope>NUCLEOTIDE SEQUENCE</scope>
    <source>
        <strain evidence="1">JCM 31311</strain>
    </source>
</reference>
<dbReference type="Proteomes" id="UP000603865">
    <property type="component" value="Unassembled WGS sequence"/>
</dbReference>
<evidence type="ECO:0000313" key="1">
    <source>
        <dbReference type="EMBL" id="GGR22543.1"/>
    </source>
</evidence>
<dbReference type="AlphaFoldDB" id="A0A918CH29"/>
<dbReference type="RefSeq" id="WP_189092104.1">
    <property type="nucleotide sequence ID" value="NZ_BMQL01000029.1"/>
</dbReference>
<organism evidence="1 2">
    <name type="scientific">Deinococcus ruber</name>
    <dbReference type="NCBI Taxonomy" id="1848197"/>
    <lineage>
        <taxon>Bacteria</taxon>
        <taxon>Thermotogati</taxon>
        <taxon>Deinococcota</taxon>
        <taxon>Deinococci</taxon>
        <taxon>Deinococcales</taxon>
        <taxon>Deinococcaceae</taxon>
        <taxon>Deinococcus</taxon>
    </lineage>
</organism>
<gene>
    <name evidence="1" type="ORF">GCM10008957_38220</name>
</gene>
<comment type="caution">
    <text evidence="1">The sequence shown here is derived from an EMBL/GenBank/DDBJ whole genome shotgun (WGS) entry which is preliminary data.</text>
</comment>
<keyword evidence="2" id="KW-1185">Reference proteome</keyword>
<proteinExistence type="predicted"/>
<protein>
    <recommendedName>
        <fullName evidence="3">Toprim domain-containing protein</fullName>
    </recommendedName>
</protein>
<reference evidence="1" key="2">
    <citation type="submission" date="2020-09" db="EMBL/GenBank/DDBJ databases">
        <authorList>
            <person name="Sun Q."/>
            <person name="Ohkuma M."/>
        </authorList>
    </citation>
    <scope>NUCLEOTIDE SEQUENCE</scope>
    <source>
        <strain evidence="1">JCM 31311</strain>
    </source>
</reference>
<dbReference type="EMBL" id="BMQL01000029">
    <property type="protein sequence ID" value="GGR22543.1"/>
    <property type="molecule type" value="Genomic_DNA"/>
</dbReference>
<evidence type="ECO:0008006" key="3">
    <source>
        <dbReference type="Google" id="ProtNLM"/>
    </source>
</evidence>
<sequence>MKLFKLLTLVNLPDLIAHECGSQAIYGLKRERGGVIRDPRPGHSETRPSFSVYLHAGCWRWKRHDGSDGQKGSAYDFLLSLGYSETQAREELERLAGVASSGWQFPHGRQGTPAPAPDPLELARATLAPCRAFDEQEQGKAERLLSKLILHSAAGLDLQRRGLSGWEGLKAGVLRRDFTTPDGRTLAHRGALGLLITGPDGNTWALKLRNFDDTLSRYLYRIGGHGAPAWCSPAYGQGSALLIIEGELNGAAAARGLSAAGLALDVQGLAGAGGVPHLQGIAGRVVYLYADPDPAGAACVERVGMIAQAAGAAAVRMLAPLEAGDFCEELGRLGAAEFGRQLQDRLNGAELWQSANCGKRGLPQIKPAPSEGKTELWQCGTTSQGWTASDGGWGSSRGGW</sequence>
<accession>A0A918CH29</accession>
<name>A0A918CH29_9DEIO</name>
<evidence type="ECO:0000313" key="2">
    <source>
        <dbReference type="Proteomes" id="UP000603865"/>
    </source>
</evidence>